<dbReference type="AlphaFoldDB" id="A0A1H4H3N6"/>
<keyword evidence="1" id="KW-0812">Transmembrane</keyword>
<evidence type="ECO:0000256" key="1">
    <source>
        <dbReference type="SAM" id="Phobius"/>
    </source>
</evidence>
<dbReference type="Pfam" id="PF03793">
    <property type="entry name" value="PASTA"/>
    <property type="match status" value="1"/>
</dbReference>
<dbReference type="SUPFAM" id="SSF54184">
    <property type="entry name" value="Penicillin-binding protein 2x (pbp-2x), c-terminal domain"/>
    <property type="match status" value="1"/>
</dbReference>
<evidence type="ECO:0000313" key="4">
    <source>
        <dbReference type="Proteomes" id="UP000198850"/>
    </source>
</evidence>
<keyword evidence="4" id="KW-1185">Reference proteome</keyword>
<feature type="domain" description="PASTA" evidence="2">
    <location>
        <begin position="41"/>
        <end position="107"/>
    </location>
</feature>
<keyword evidence="1" id="KW-1133">Transmembrane helix</keyword>
<feature type="transmembrane region" description="Helical" evidence="1">
    <location>
        <begin position="17"/>
        <end position="35"/>
    </location>
</feature>
<dbReference type="PROSITE" id="PS51178">
    <property type="entry name" value="PASTA"/>
    <property type="match status" value="2"/>
</dbReference>
<dbReference type="Proteomes" id="UP000198850">
    <property type="component" value="Unassembled WGS sequence"/>
</dbReference>
<reference evidence="3 4" key="1">
    <citation type="submission" date="2016-10" db="EMBL/GenBank/DDBJ databases">
        <authorList>
            <person name="de Groot N.N."/>
        </authorList>
    </citation>
    <scope>NUCLEOTIDE SEQUENCE [LARGE SCALE GENOMIC DNA]</scope>
    <source>
        <strain evidence="3 4">DSM 19033</strain>
    </source>
</reference>
<organism evidence="3 4">
    <name type="scientific">Pedobacter hartonius</name>
    <dbReference type="NCBI Taxonomy" id="425514"/>
    <lineage>
        <taxon>Bacteria</taxon>
        <taxon>Pseudomonadati</taxon>
        <taxon>Bacteroidota</taxon>
        <taxon>Sphingobacteriia</taxon>
        <taxon>Sphingobacteriales</taxon>
        <taxon>Sphingobacteriaceae</taxon>
        <taxon>Pedobacter</taxon>
    </lineage>
</organism>
<evidence type="ECO:0000313" key="3">
    <source>
        <dbReference type="EMBL" id="SEB15642.1"/>
    </source>
</evidence>
<dbReference type="OrthoDB" id="9803895at2"/>
<name>A0A1H4H3N6_9SPHI</name>
<accession>A0A1H4H3N6</accession>
<gene>
    <name evidence="3" type="ORF">SAMN05443550_112181</name>
</gene>
<dbReference type="CDD" id="cd06577">
    <property type="entry name" value="PASTA_pknB"/>
    <property type="match status" value="3"/>
</dbReference>
<dbReference type="RefSeq" id="WP_090559469.1">
    <property type="nucleotide sequence ID" value="NZ_FNRA01000012.1"/>
</dbReference>
<dbReference type="InterPro" id="IPR005543">
    <property type="entry name" value="PASTA_dom"/>
</dbReference>
<protein>
    <submittedName>
        <fullName evidence="3">PASTA domain, binds beta-lactams</fullName>
    </submittedName>
</protein>
<dbReference type="Gene3D" id="3.30.10.20">
    <property type="match status" value="3"/>
</dbReference>
<sequence length="258" mass="28011">MANFISYLQTKSFRNNLLAAITTVVVLLLVAFFSLRYYTKHGQGLNVPAVKGLSFNQAVTKLEDLGLRYEVDSVYIMDLPPGTVIDQDPEANTFVKDNRTIYLTINTAQAPNVKFPDVQFKSFIEAQSVINSFGLKVGDTVYKADVSRDVVLEVSFGGQAIKPGDIIPKGSKIDMLLGDGRGNEDVDIPSLLGFTRDEAAFSLRGSNLKLGTITYEGNITDTANAVIIGQDPVLSDTLSKVKIGTPVNITLSNNKPTN</sequence>
<keyword evidence="1" id="KW-0472">Membrane</keyword>
<evidence type="ECO:0000259" key="2">
    <source>
        <dbReference type="PROSITE" id="PS51178"/>
    </source>
</evidence>
<dbReference type="EMBL" id="FNRA01000012">
    <property type="protein sequence ID" value="SEB15642.1"/>
    <property type="molecule type" value="Genomic_DNA"/>
</dbReference>
<proteinExistence type="predicted"/>
<dbReference type="SMART" id="SM00740">
    <property type="entry name" value="PASTA"/>
    <property type="match status" value="3"/>
</dbReference>
<dbReference type="STRING" id="425514.SAMN05443550_112181"/>
<feature type="domain" description="PASTA" evidence="2">
    <location>
        <begin position="182"/>
        <end position="253"/>
    </location>
</feature>